<dbReference type="EMBL" id="KX066186">
    <property type="protein sequence ID" value="APB96831.1"/>
    <property type="molecule type" value="Genomic_DNA"/>
</dbReference>
<dbReference type="Pfam" id="PF00961">
    <property type="entry name" value="LAGLIDADG_1"/>
    <property type="match status" value="2"/>
</dbReference>
<dbReference type="InterPro" id="IPR051289">
    <property type="entry name" value="LAGLIDADG_Endonuclease"/>
</dbReference>
<keyword evidence="2" id="KW-0496">Mitochondrion</keyword>
<accession>A0A1J0D0A0</accession>
<proteinExistence type="predicted"/>
<name>A0A1J0D0A0_9HYPO</name>
<dbReference type="GO" id="GO:0005739">
    <property type="term" value="C:mitochondrion"/>
    <property type="evidence" value="ECO:0007669"/>
    <property type="project" value="UniProtKB-ARBA"/>
</dbReference>
<gene>
    <name evidence="2" type="primary">orf369</name>
</gene>
<dbReference type="PANTHER" id="PTHR36181">
    <property type="entry name" value="INTRON-ENCODED ENDONUCLEASE AI3-RELATED"/>
    <property type="match status" value="1"/>
</dbReference>
<dbReference type="GeneID" id="30513454"/>
<sequence>MIEKEMGYRGSKSNKGNTLFVKEQRVDGSYVKKLTLRYTLTGFERNYQVKILSNQINQIRTYSANNISQKKDVMGLINPWFMTGFTDAEGTFSISIQHNENYDTNWRVKPVFAIGLHSKDLDILENIKYFWKVGNIHKHGKHSLQYRVESIKDLQVIIDHFDRYPLVTCKRVDYDIFKQAFILIKERKHLKDPGLLKVVGLKSILNLGLTTKLKQEFPTWKDIEANKPEYIFKDIPNPQWMAGFSSGDSSFNIKISKSLTSKLSTRVQLRFSIDLHIREKELINFCVKFFNLTEDKYVYLKSNSVSLQITNLKDISNVIIPFFKKYPIKGKKSLDFIEFDKVVTMVNNKQHLTQEGLDQILTIKSSMNQ</sequence>
<dbReference type="SUPFAM" id="SSF55608">
    <property type="entry name" value="Homing endonucleases"/>
    <property type="match status" value="2"/>
</dbReference>
<reference evidence="2" key="1">
    <citation type="journal article" date="2017" name="Mycologia">
        <title>Epichloe hybrida sp. nov., an emerging model system for investigating fungal allopolyploidy.</title>
        <authorList>
            <person name="Campbell M.A."/>
            <person name="Tapper B.A."/>
            <person name="Johnson R.D."/>
            <person name="Mace W."/>
            <person name="Ram A."/>
            <person name="Lukito Y."/>
            <person name="Dupont P.-Y."/>
            <person name="Johnson L.J."/>
            <person name="Scott D.B."/>
            <person name="Ganley A.R.D."/>
            <person name="Cox M.P."/>
        </authorList>
    </citation>
    <scope>NUCLEOTIDE SEQUENCE</scope>
    <source>
        <strain evidence="2">AR5</strain>
    </source>
</reference>
<dbReference type="PANTHER" id="PTHR36181:SF4">
    <property type="entry name" value="LAGLIDADG ENDONUCLEASE"/>
    <property type="match status" value="1"/>
</dbReference>
<feature type="domain" description="Homing endonuclease LAGLIDADG" evidence="1">
    <location>
        <begin position="241"/>
        <end position="343"/>
    </location>
</feature>
<dbReference type="Gene3D" id="3.10.28.10">
    <property type="entry name" value="Homing endonucleases"/>
    <property type="match status" value="2"/>
</dbReference>
<dbReference type="InterPro" id="IPR004860">
    <property type="entry name" value="LAGLIDADG_dom"/>
</dbReference>
<dbReference type="AlphaFoldDB" id="A0A1J0D0A0"/>
<dbReference type="GO" id="GO:0004519">
    <property type="term" value="F:endonuclease activity"/>
    <property type="evidence" value="ECO:0007669"/>
    <property type="project" value="InterPro"/>
</dbReference>
<evidence type="ECO:0000259" key="1">
    <source>
        <dbReference type="Pfam" id="PF00961"/>
    </source>
</evidence>
<geneLocation type="mitochondrion" evidence="2"/>
<organism evidence="2">
    <name type="scientific">Epichloe festucae</name>
    <dbReference type="NCBI Taxonomy" id="35717"/>
    <lineage>
        <taxon>Eukaryota</taxon>
        <taxon>Fungi</taxon>
        <taxon>Dikarya</taxon>
        <taxon>Ascomycota</taxon>
        <taxon>Pezizomycotina</taxon>
        <taxon>Sordariomycetes</taxon>
        <taxon>Hypocreomycetidae</taxon>
        <taxon>Hypocreales</taxon>
        <taxon>Clavicipitaceae</taxon>
        <taxon>Epichloe</taxon>
    </lineage>
</organism>
<protein>
    <recommendedName>
        <fullName evidence="1">Homing endonuclease LAGLIDADG domain-containing protein</fullName>
    </recommendedName>
</protein>
<feature type="domain" description="Homing endonuclease LAGLIDADG" evidence="1">
    <location>
        <begin position="82"/>
        <end position="180"/>
    </location>
</feature>
<dbReference type="RefSeq" id="YP_009327872.1">
    <property type="nucleotide sequence ID" value="NC_032064.1"/>
</dbReference>
<dbReference type="InterPro" id="IPR027434">
    <property type="entry name" value="Homing_endonucl"/>
</dbReference>
<dbReference type="FunFam" id="3.10.28.10:FF:000010">
    <property type="entry name" value="LAGLIDADG homing endonuclease I-LtrII"/>
    <property type="match status" value="1"/>
</dbReference>
<evidence type="ECO:0000313" key="2">
    <source>
        <dbReference type="EMBL" id="APB96831.1"/>
    </source>
</evidence>